<dbReference type="SUPFAM" id="SSF56112">
    <property type="entry name" value="Protein kinase-like (PK-like)"/>
    <property type="match status" value="1"/>
</dbReference>
<dbReference type="InterPro" id="IPR008271">
    <property type="entry name" value="Ser/Thr_kinase_AS"/>
</dbReference>
<reference evidence="8 9" key="1">
    <citation type="submission" date="2024-10" db="EMBL/GenBank/DDBJ databases">
        <title>The Natural Products Discovery Center: Release of the First 8490 Sequenced Strains for Exploring Actinobacteria Biosynthetic Diversity.</title>
        <authorList>
            <person name="Kalkreuter E."/>
            <person name="Kautsar S.A."/>
            <person name="Yang D."/>
            <person name="Bader C.D."/>
            <person name="Teijaro C.N."/>
            <person name="Fluegel L."/>
            <person name="Davis C.M."/>
            <person name="Simpson J.R."/>
            <person name="Lauterbach L."/>
            <person name="Steele A.D."/>
            <person name="Gui C."/>
            <person name="Meng S."/>
            <person name="Li G."/>
            <person name="Viehrig K."/>
            <person name="Ye F."/>
            <person name="Su P."/>
            <person name="Kiefer A.F."/>
            <person name="Nichols A."/>
            <person name="Cepeda A.J."/>
            <person name="Yan W."/>
            <person name="Fan B."/>
            <person name="Jiang Y."/>
            <person name="Adhikari A."/>
            <person name="Zheng C.-J."/>
            <person name="Schuster L."/>
            <person name="Cowan T.M."/>
            <person name="Smanski M.J."/>
            <person name="Chevrette M.G."/>
            <person name="De Carvalho L.P.S."/>
            <person name="Shen B."/>
        </authorList>
    </citation>
    <scope>NUCLEOTIDE SEQUENCE [LARGE SCALE GENOMIC DNA]</scope>
    <source>
        <strain evidence="8 9">NPDC050545</strain>
    </source>
</reference>
<evidence type="ECO:0000313" key="9">
    <source>
        <dbReference type="Proteomes" id="UP001612741"/>
    </source>
</evidence>
<dbReference type="RefSeq" id="WP_397089527.1">
    <property type="nucleotide sequence ID" value="NZ_JBITGY010000012.1"/>
</dbReference>
<evidence type="ECO:0000256" key="3">
    <source>
        <dbReference type="ARBA" id="ARBA00022777"/>
    </source>
</evidence>
<name>A0ABW7Z6W5_9ACTN</name>
<evidence type="ECO:0000256" key="2">
    <source>
        <dbReference type="ARBA" id="ARBA00022741"/>
    </source>
</evidence>
<keyword evidence="1" id="KW-0808">Transferase</keyword>
<evidence type="ECO:0000256" key="4">
    <source>
        <dbReference type="ARBA" id="ARBA00022840"/>
    </source>
</evidence>
<evidence type="ECO:0000256" key="1">
    <source>
        <dbReference type="ARBA" id="ARBA00022679"/>
    </source>
</evidence>
<evidence type="ECO:0000259" key="7">
    <source>
        <dbReference type="PROSITE" id="PS50011"/>
    </source>
</evidence>
<keyword evidence="3 8" id="KW-0418">Kinase</keyword>
<organism evidence="8 9">
    <name type="scientific">Nonomuraea typhae</name>
    <dbReference type="NCBI Taxonomy" id="2603600"/>
    <lineage>
        <taxon>Bacteria</taxon>
        <taxon>Bacillati</taxon>
        <taxon>Actinomycetota</taxon>
        <taxon>Actinomycetes</taxon>
        <taxon>Streptosporangiales</taxon>
        <taxon>Streptosporangiaceae</taxon>
        <taxon>Nonomuraea</taxon>
    </lineage>
</organism>
<feature type="transmembrane region" description="Helical" evidence="6">
    <location>
        <begin position="447"/>
        <end position="468"/>
    </location>
</feature>
<protein>
    <submittedName>
        <fullName evidence="8">Protein kinase</fullName>
    </submittedName>
</protein>
<sequence length="634" mass="65487">METRIGDYELAGLLGSGGQGSVYDAYDPEGRRVAVKVLHPGGSRERFAKEAAAAARVASFCTAKVLDVELTGGRPYIVSEYVAGPSLRRVAGEGRRFQGDELHRLGTAVATALTAIHEAGVVHRDLKPDNVLLGPDGPRVIDFGIARAAGTSPTGAGRAAGTPGYMAPEVLIGRPAGAAADVFAWGAVMVFAATGADPFGGSAAGAAAHRVLTVRPDLSAVPGSMRPWVEAALARDPGARPTARELLLALVSADGGEALATGTRAGAGTDVLAAGSRVAAGALAPGHADPPLGTLAEDAYAGLGEGDREHVPGIFLRLVAMGAQGAAVDELGERARPVLDAFRCVLAEEEGKVTLTHPVLARAWPRLRAWVAAECGGLPVLAGISVAARAWQEHGRREGDLLSGIRLEQAVEWAAAGRVSSALTARERDFLQAATSLTRHRDRRRRALTTVLSGLTALACLAVVAALWPPGRAGEQRDPAAGRQLAGEAGGLRGTRPGPGDVGERGRPAPGPGTRGGLVHDRRVQPGRHAPAVRPRRHHDPRSGDRPALRGPVLAEAGRRRPGGLPRFHDQGLGIAFTADGGGVLPVGRKSLRELLLDGDRLAGAACARAARTLTSAEWARHLPGVPYRDPCAG</sequence>
<dbReference type="Gene3D" id="1.10.510.10">
    <property type="entry name" value="Transferase(Phosphotransferase) domain 1"/>
    <property type="match status" value="1"/>
</dbReference>
<keyword evidence="4" id="KW-0067">ATP-binding</keyword>
<keyword evidence="2" id="KW-0547">Nucleotide-binding</keyword>
<dbReference type="Pfam" id="PF20703">
    <property type="entry name" value="nSTAND1"/>
    <property type="match status" value="1"/>
</dbReference>
<dbReference type="PROSITE" id="PS00108">
    <property type="entry name" value="PROTEIN_KINASE_ST"/>
    <property type="match status" value="1"/>
</dbReference>
<dbReference type="GO" id="GO:0016301">
    <property type="term" value="F:kinase activity"/>
    <property type="evidence" value="ECO:0007669"/>
    <property type="project" value="UniProtKB-KW"/>
</dbReference>
<dbReference type="PANTHER" id="PTHR43289">
    <property type="entry name" value="MITOGEN-ACTIVATED PROTEIN KINASE KINASE KINASE 20-RELATED"/>
    <property type="match status" value="1"/>
</dbReference>
<dbReference type="InterPro" id="IPR049052">
    <property type="entry name" value="nSTAND1"/>
</dbReference>
<dbReference type="InterPro" id="IPR000719">
    <property type="entry name" value="Prot_kinase_dom"/>
</dbReference>
<dbReference type="InterPro" id="IPR011009">
    <property type="entry name" value="Kinase-like_dom_sf"/>
</dbReference>
<accession>A0ABW7Z6W5</accession>
<feature type="domain" description="Protein kinase" evidence="7">
    <location>
        <begin position="8"/>
        <end position="251"/>
    </location>
</feature>
<comment type="caution">
    <text evidence="8">The sequence shown here is derived from an EMBL/GenBank/DDBJ whole genome shotgun (WGS) entry which is preliminary data.</text>
</comment>
<dbReference type="PANTHER" id="PTHR43289:SF34">
    <property type="entry name" value="SERINE_THREONINE-PROTEIN KINASE YBDM-RELATED"/>
    <property type="match status" value="1"/>
</dbReference>
<proteinExistence type="predicted"/>
<evidence type="ECO:0000313" key="8">
    <source>
        <dbReference type="EMBL" id="MFI6503771.1"/>
    </source>
</evidence>
<dbReference type="SMART" id="SM00220">
    <property type="entry name" value="S_TKc"/>
    <property type="match status" value="1"/>
</dbReference>
<dbReference type="Pfam" id="PF00069">
    <property type="entry name" value="Pkinase"/>
    <property type="match status" value="1"/>
</dbReference>
<keyword evidence="6" id="KW-1133">Transmembrane helix</keyword>
<dbReference type="Proteomes" id="UP001612741">
    <property type="component" value="Unassembled WGS sequence"/>
</dbReference>
<keyword evidence="6" id="KW-0812">Transmembrane</keyword>
<gene>
    <name evidence="8" type="ORF">ACIBG2_40745</name>
</gene>
<evidence type="ECO:0000256" key="5">
    <source>
        <dbReference type="SAM" id="MobiDB-lite"/>
    </source>
</evidence>
<feature type="region of interest" description="Disordered" evidence="5">
    <location>
        <begin position="487"/>
        <end position="566"/>
    </location>
</feature>
<evidence type="ECO:0000256" key="6">
    <source>
        <dbReference type="SAM" id="Phobius"/>
    </source>
</evidence>
<dbReference type="Gene3D" id="3.30.200.20">
    <property type="entry name" value="Phosphorylase Kinase, domain 1"/>
    <property type="match status" value="1"/>
</dbReference>
<dbReference type="EMBL" id="JBITGY010000012">
    <property type="protein sequence ID" value="MFI6503771.1"/>
    <property type="molecule type" value="Genomic_DNA"/>
</dbReference>
<keyword evidence="6" id="KW-0472">Membrane</keyword>
<dbReference type="PROSITE" id="PS50011">
    <property type="entry name" value="PROTEIN_KINASE_DOM"/>
    <property type="match status" value="1"/>
</dbReference>
<dbReference type="CDD" id="cd14014">
    <property type="entry name" value="STKc_PknB_like"/>
    <property type="match status" value="1"/>
</dbReference>
<keyword evidence="9" id="KW-1185">Reference proteome</keyword>